<dbReference type="InterPro" id="IPR025657">
    <property type="entry name" value="RadC_JAB"/>
</dbReference>
<keyword evidence="2" id="KW-0645">Protease</keyword>
<reference evidence="8 9" key="1">
    <citation type="submission" date="2017-12" db="EMBL/GenBank/DDBJ databases">
        <title>Genomics of Macrococcus caseolyticus.</title>
        <authorList>
            <person name="MacFadyen A.C."/>
            <person name="Paterson G.K."/>
        </authorList>
    </citation>
    <scope>NUCLEOTIDE SEQUENCE [LARGE SCALE GENOMIC DNA]</scope>
    <source>
        <strain evidence="8 9">5788_EF188</strain>
    </source>
</reference>
<proteinExistence type="inferred from homology"/>
<protein>
    <submittedName>
        <fullName evidence="8">DNA repair protein RadC</fullName>
    </submittedName>
</protein>
<dbReference type="InterPro" id="IPR020891">
    <property type="entry name" value="UPF0758_CS"/>
</dbReference>
<organism evidence="8 9">
    <name type="scientific">Macrococcoides caseolyticum</name>
    <dbReference type="NCBI Taxonomy" id="69966"/>
    <lineage>
        <taxon>Bacteria</taxon>
        <taxon>Bacillati</taxon>
        <taxon>Bacillota</taxon>
        <taxon>Bacilli</taxon>
        <taxon>Bacillales</taxon>
        <taxon>Staphylococcaceae</taxon>
        <taxon>Macrococcoides</taxon>
    </lineage>
</organism>
<keyword evidence="4" id="KW-0378">Hydrolase</keyword>
<dbReference type="Gene3D" id="3.40.140.10">
    <property type="entry name" value="Cytidine Deaminase, domain 2"/>
    <property type="match status" value="1"/>
</dbReference>
<evidence type="ECO:0000259" key="7">
    <source>
        <dbReference type="PROSITE" id="PS50249"/>
    </source>
</evidence>
<dbReference type="PROSITE" id="PS01302">
    <property type="entry name" value="UPF0758"/>
    <property type="match status" value="1"/>
</dbReference>
<dbReference type="CDD" id="cd08071">
    <property type="entry name" value="MPN_DUF2466"/>
    <property type="match status" value="1"/>
</dbReference>
<evidence type="ECO:0000313" key="8">
    <source>
        <dbReference type="EMBL" id="PKE26528.1"/>
    </source>
</evidence>
<accession>A0A855GRV1</accession>
<dbReference type="InterPro" id="IPR037518">
    <property type="entry name" value="MPN"/>
</dbReference>
<feature type="domain" description="MPN" evidence="7">
    <location>
        <begin position="27"/>
        <end position="149"/>
    </location>
</feature>
<gene>
    <name evidence="8" type="ORF">CW686_04420</name>
</gene>
<dbReference type="AlphaFoldDB" id="A0A855GRV1"/>
<dbReference type="Proteomes" id="UP000233482">
    <property type="component" value="Unassembled WGS sequence"/>
</dbReference>
<comment type="caution">
    <text evidence="8">The sequence shown here is derived from an EMBL/GenBank/DDBJ whole genome shotgun (WGS) entry which is preliminary data.</text>
</comment>
<dbReference type="GO" id="GO:0006508">
    <property type="term" value="P:proteolysis"/>
    <property type="evidence" value="ECO:0007669"/>
    <property type="project" value="UniProtKB-KW"/>
</dbReference>
<dbReference type="GO" id="GO:0008237">
    <property type="term" value="F:metallopeptidase activity"/>
    <property type="evidence" value="ECO:0007669"/>
    <property type="project" value="UniProtKB-KW"/>
</dbReference>
<evidence type="ECO:0000256" key="3">
    <source>
        <dbReference type="ARBA" id="ARBA00022723"/>
    </source>
</evidence>
<keyword evidence="3" id="KW-0479">Metal-binding</keyword>
<dbReference type="GO" id="GO:0046872">
    <property type="term" value="F:metal ion binding"/>
    <property type="evidence" value="ECO:0007669"/>
    <property type="project" value="UniProtKB-KW"/>
</dbReference>
<dbReference type="InterPro" id="IPR001405">
    <property type="entry name" value="UPF0758"/>
</dbReference>
<dbReference type="PROSITE" id="PS50249">
    <property type="entry name" value="MPN"/>
    <property type="match status" value="1"/>
</dbReference>
<comment type="similarity">
    <text evidence="1">Belongs to the UPF0758 family.</text>
</comment>
<dbReference type="PANTHER" id="PTHR30471">
    <property type="entry name" value="DNA REPAIR PROTEIN RADC"/>
    <property type="match status" value="1"/>
</dbReference>
<dbReference type="EMBL" id="PIXC01000007">
    <property type="protein sequence ID" value="PKE26528.1"/>
    <property type="molecule type" value="Genomic_DNA"/>
</dbReference>
<evidence type="ECO:0000256" key="1">
    <source>
        <dbReference type="ARBA" id="ARBA00010243"/>
    </source>
</evidence>
<evidence type="ECO:0000256" key="5">
    <source>
        <dbReference type="ARBA" id="ARBA00022833"/>
    </source>
</evidence>
<keyword evidence="5" id="KW-0862">Zinc</keyword>
<name>A0A855GRV1_9STAP</name>
<keyword evidence="6" id="KW-0482">Metalloprotease</keyword>
<dbReference type="Pfam" id="PF04002">
    <property type="entry name" value="RadC"/>
    <property type="match status" value="1"/>
</dbReference>
<evidence type="ECO:0000256" key="6">
    <source>
        <dbReference type="ARBA" id="ARBA00023049"/>
    </source>
</evidence>
<evidence type="ECO:0000256" key="4">
    <source>
        <dbReference type="ARBA" id="ARBA00022801"/>
    </source>
</evidence>
<evidence type="ECO:0000313" key="9">
    <source>
        <dbReference type="Proteomes" id="UP000233482"/>
    </source>
</evidence>
<evidence type="ECO:0000256" key="2">
    <source>
        <dbReference type="ARBA" id="ARBA00022670"/>
    </source>
</evidence>
<sequence>MTMHKKKINIVSIQMVKEKVMWYSERKVSSPENAAKIMREFVGSSDREVFIVLSMNTKNEPTHIEKVSVGSLNASIIHPREVFKSAILSNAANIILGHNHPSGHPQPSYEDIEATKRLYEVGKLIGIDVLDHIIFTDDSFYSLKESGHL</sequence>
<dbReference type="PANTHER" id="PTHR30471:SF3">
    <property type="entry name" value="UPF0758 PROTEIN YEES-RELATED"/>
    <property type="match status" value="1"/>
</dbReference>